<evidence type="ECO:0000313" key="1">
    <source>
        <dbReference type="EMBL" id="KAI0059182.1"/>
    </source>
</evidence>
<accession>A0ACB8SSK8</accession>
<sequence>MADVRALLKAKRQEVRISHPYATYNAAGQLRCIICGTAVKHASAWEGHLGSKGHRVAVSRAREEERRKDEEDARRRAEEDEEKVRGKRKARDEDEDDEDEDADDAMSAKRQRTEEVEPAGGFPADFFSDPSRAPPPRDADADDEDVVMGDDAGGGPSSGPAPALSELDREWESFEKAVLQAPPPPDRDPQETFARATVFAEPELAPIVPDGFPPREGDALEAADAMRDDRLSEEEERRKKQLEERELIMDRLLEEERAQEEADSRVSVLKGRLDLLKKKREQARKAQKPATRT</sequence>
<reference evidence="1" key="2">
    <citation type="journal article" date="2022" name="New Phytol.">
        <title>Evolutionary transition to the ectomycorrhizal habit in the genomes of a hyperdiverse lineage of mushroom-forming fungi.</title>
        <authorList>
            <person name="Looney B."/>
            <person name="Miyauchi S."/>
            <person name="Morin E."/>
            <person name="Drula E."/>
            <person name="Courty P.E."/>
            <person name="Kohler A."/>
            <person name="Kuo A."/>
            <person name="LaButti K."/>
            <person name="Pangilinan J."/>
            <person name="Lipzen A."/>
            <person name="Riley R."/>
            <person name="Andreopoulos W."/>
            <person name="He G."/>
            <person name="Johnson J."/>
            <person name="Nolan M."/>
            <person name="Tritt A."/>
            <person name="Barry K.W."/>
            <person name="Grigoriev I.V."/>
            <person name="Nagy L.G."/>
            <person name="Hibbett D."/>
            <person name="Henrissat B."/>
            <person name="Matheny P.B."/>
            <person name="Labbe J."/>
            <person name="Martin F.M."/>
        </authorList>
    </citation>
    <scope>NUCLEOTIDE SEQUENCE</scope>
    <source>
        <strain evidence="1">HHB10654</strain>
    </source>
</reference>
<reference evidence="1" key="1">
    <citation type="submission" date="2021-03" db="EMBL/GenBank/DDBJ databases">
        <authorList>
            <consortium name="DOE Joint Genome Institute"/>
            <person name="Ahrendt S."/>
            <person name="Looney B.P."/>
            <person name="Miyauchi S."/>
            <person name="Morin E."/>
            <person name="Drula E."/>
            <person name="Courty P.E."/>
            <person name="Chicoki N."/>
            <person name="Fauchery L."/>
            <person name="Kohler A."/>
            <person name="Kuo A."/>
            <person name="Labutti K."/>
            <person name="Pangilinan J."/>
            <person name="Lipzen A."/>
            <person name="Riley R."/>
            <person name="Andreopoulos W."/>
            <person name="He G."/>
            <person name="Johnson J."/>
            <person name="Barry K.W."/>
            <person name="Grigoriev I.V."/>
            <person name="Nagy L."/>
            <person name="Hibbett D."/>
            <person name="Henrissat B."/>
            <person name="Matheny P.B."/>
            <person name="Labbe J."/>
            <person name="Martin F."/>
        </authorList>
    </citation>
    <scope>NUCLEOTIDE SEQUENCE</scope>
    <source>
        <strain evidence="1">HHB10654</strain>
    </source>
</reference>
<protein>
    <submittedName>
        <fullName evidence="1">Uncharacterized protein</fullName>
    </submittedName>
</protein>
<name>A0ACB8SSK8_9AGAM</name>
<proteinExistence type="predicted"/>
<dbReference type="Proteomes" id="UP000814140">
    <property type="component" value="Unassembled WGS sequence"/>
</dbReference>
<dbReference type="EMBL" id="MU277228">
    <property type="protein sequence ID" value="KAI0059182.1"/>
    <property type="molecule type" value="Genomic_DNA"/>
</dbReference>
<evidence type="ECO:0000313" key="2">
    <source>
        <dbReference type="Proteomes" id="UP000814140"/>
    </source>
</evidence>
<comment type="caution">
    <text evidence="1">The sequence shown here is derived from an EMBL/GenBank/DDBJ whole genome shotgun (WGS) entry which is preliminary data.</text>
</comment>
<organism evidence="1 2">
    <name type="scientific">Artomyces pyxidatus</name>
    <dbReference type="NCBI Taxonomy" id="48021"/>
    <lineage>
        <taxon>Eukaryota</taxon>
        <taxon>Fungi</taxon>
        <taxon>Dikarya</taxon>
        <taxon>Basidiomycota</taxon>
        <taxon>Agaricomycotina</taxon>
        <taxon>Agaricomycetes</taxon>
        <taxon>Russulales</taxon>
        <taxon>Auriscalpiaceae</taxon>
        <taxon>Artomyces</taxon>
    </lineage>
</organism>
<gene>
    <name evidence="1" type="ORF">BV25DRAFT_1146386</name>
</gene>
<keyword evidence="2" id="KW-1185">Reference proteome</keyword>